<reference evidence="3 4" key="1">
    <citation type="journal article" date="2016" name="Genome Announc.">
        <title>Draft Genome Sequences of Five Rapidly Growing Mycobacterium Species, M. thermoresistibile, M. fortuitum subsp. acetamidolyticum, M. canariasense, M. brisbanense, and M. novocastrense.</title>
        <authorList>
            <person name="Katahira K."/>
            <person name="Ogura Y."/>
            <person name="Gotoh Y."/>
            <person name="Hayashi T."/>
        </authorList>
    </citation>
    <scope>NUCLEOTIDE SEQUENCE [LARGE SCALE GENOMIC DNA]</scope>
    <source>
        <strain evidence="3 4">JCM6362</strain>
    </source>
</reference>
<gene>
    <name evidence="3" type="ORF">RMCT_3261</name>
</gene>
<name>A0A100XGX9_MYCTH</name>
<keyword evidence="2" id="KW-0472">Membrane</keyword>
<organism evidence="3 4">
    <name type="scientific">Mycolicibacterium thermoresistibile</name>
    <name type="common">Mycobacterium thermoresistibile</name>
    <dbReference type="NCBI Taxonomy" id="1797"/>
    <lineage>
        <taxon>Bacteria</taxon>
        <taxon>Bacillati</taxon>
        <taxon>Actinomycetota</taxon>
        <taxon>Actinomycetes</taxon>
        <taxon>Mycobacteriales</taxon>
        <taxon>Mycobacteriaceae</taxon>
        <taxon>Mycolicibacterium</taxon>
    </lineage>
</organism>
<evidence type="ECO:0000256" key="2">
    <source>
        <dbReference type="SAM" id="Phobius"/>
    </source>
</evidence>
<reference evidence="4" key="2">
    <citation type="submission" date="2016-02" db="EMBL/GenBank/DDBJ databases">
        <title>Draft genome sequence of five rapidly growing Mycobacterium species.</title>
        <authorList>
            <person name="Katahira K."/>
            <person name="Gotou Y."/>
            <person name="Iida K."/>
            <person name="Ogura Y."/>
            <person name="Hayashi T."/>
        </authorList>
    </citation>
    <scope>NUCLEOTIDE SEQUENCE [LARGE SCALE GENOMIC DNA]</scope>
    <source>
        <strain evidence="4">JCM6362</strain>
    </source>
</reference>
<dbReference type="EMBL" id="BCTB01000042">
    <property type="protein sequence ID" value="GAT16292.1"/>
    <property type="molecule type" value="Genomic_DNA"/>
</dbReference>
<feature type="coiled-coil region" evidence="1">
    <location>
        <begin position="56"/>
        <end position="106"/>
    </location>
</feature>
<feature type="transmembrane region" description="Helical" evidence="2">
    <location>
        <begin position="12"/>
        <end position="30"/>
    </location>
</feature>
<dbReference type="Proteomes" id="UP000069654">
    <property type="component" value="Unassembled WGS sequence"/>
</dbReference>
<dbReference type="STRING" id="1797.RMCT_3261"/>
<comment type="caution">
    <text evidence="3">The sequence shown here is derived from an EMBL/GenBank/DDBJ whole genome shotgun (WGS) entry which is preliminary data.</text>
</comment>
<proteinExistence type="predicted"/>
<dbReference type="AlphaFoldDB" id="A0A100XGX9"/>
<sequence>MSDPERVLLSDLPPSLLLILAIVVFLAYTLPRIAEASEAAAKLLGPIGRYWRERGLTRAEQHRAEVQREARQLAKAIVAEVTPPDYAEMERRLANMDRRIKVLEESDQIQRAYIIYDEHWHFADEMAAVRNPECTPAPRYTFDQFKERWRQGWRPGRPSPQH</sequence>
<protein>
    <submittedName>
        <fullName evidence="3">Uncharacterized protein</fullName>
    </submittedName>
</protein>
<keyword evidence="2" id="KW-0812">Transmembrane</keyword>
<keyword evidence="2" id="KW-1133">Transmembrane helix</keyword>
<evidence type="ECO:0000313" key="4">
    <source>
        <dbReference type="Proteomes" id="UP000069654"/>
    </source>
</evidence>
<evidence type="ECO:0000313" key="3">
    <source>
        <dbReference type="EMBL" id="GAT16292.1"/>
    </source>
</evidence>
<evidence type="ECO:0000256" key="1">
    <source>
        <dbReference type="SAM" id="Coils"/>
    </source>
</evidence>
<keyword evidence="1" id="KW-0175">Coiled coil</keyword>
<accession>A0A100XGX9</accession>
<dbReference type="RefSeq" id="WP_003925136.1">
    <property type="nucleotide sequence ID" value="NZ_BCTB01000042.1"/>
</dbReference>